<dbReference type="GO" id="GO:0032021">
    <property type="term" value="C:NELF complex"/>
    <property type="evidence" value="ECO:0007669"/>
    <property type="project" value="TreeGrafter"/>
</dbReference>
<dbReference type="PROSITE" id="PS00050">
    <property type="entry name" value="RIBOSOMAL_L23"/>
    <property type="match status" value="1"/>
</dbReference>
<sequence length="585" mass="67356">MSDPMETEPKHYLVGVEGGQHVKNSLSLNDPKIVIAEIRAKYGLDVPNIQAIYPLLDHLEYSRAEMHGAFLDSMKTRMLEKIQKEDLDEERFQKLLKKTLTYIHLKELREVPMKLLSKHPERIPKDVLESISQQAEVYAECPVEVKRQLWLNDNTLFSDYVVPKLQRYHYDMDHYGIGRELRHKDVVKITKLRREHSTIKDLVHVIGTNITLYDLVLGFLRTLFLSTGYTNYCTLRFDLLMAMHEADVNEIYEKDPCHQLVWALDACIRTQSMDERRVRDMQKFFDGVVKEDPVYGDIAMILLGPFTANMLSLQLLHLLHTAASKQLEPKSERNIIWTSTILNLGYHARIMIQTRSFKIPKVDKEVTSKFYSAMVGLITDDIHREEHAKKNNAVEDEEVLAEALTESEIAVLGRSEVARKIFCQYALDRLYESDLVAFNRIAPVLFQVLPTNPSSYEDLFQSILSLLVQSINVILGSRKLQKILVEDFFIRCTEWSIFAHTQGVKFLTEVQSFGINSQSPEVLKLVNDWAEKMCKIGTKELDDEEKCVDLRKAYITLAQSSPPGPFNINERSAPSIIEFISTASE</sequence>
<proteinExistence type="predicted"/>
<evidence type="ECO:0000313" key="1">
    <source>
        <dbReference type="EMBL" id="ORX89625.1"/>
    </source>
</evidence>
<dbReference type="Pfam" id="PF06209">
    <property type="entry name" value="COBRA1"/>
    <property type="match status" value="1"/>
</dbReference>
<dbReference type="STRING" id="1314790.A0A1Y1XVC3"/>
<protein>
    <submittedName>
        <fullName evidence="1">COBRA1-domain-containing protein</fullName>
    </submittedName>
</protein>
<dbReference type="InParanoid" id="A0A1Y1XVC3"/>
<dbReference type="OrthoDB" id="5548359at2759"/>
<name>A0A1Y1XVC3_9FUNG</name>
<organism evidence="1 2">
    <name type="scientific">Basidiobolus meristosporus CBS 931.73</name>
    <dbReference type="NCBI Taxonomy" id="1314790"/>
    <lineage>
        <taxon>Eukaryota</taxon>
        <taxon>Fungi</taxon>
        <taxon>Fungi incertae sedis</taxon>
        <taxon>Zoopagomycota</taxon>
        <taxon>Entomophthoromycotina</taxon>
        <taxon>Basidiobolomycetes</taxon>
        <taxon>Basidiobolales</taxon>
        <taxon>Basidiobolaceae</taxon>
        <taxon>Basidiobolus</taxon>
    </lineage>
</organism>
<dbReference type="EMBL" id="MCFE01000432">
    <property type="protein sequence ID" value="ORX89625.1"/>
    <property type="molecule type" value="Genomic_DNA"/>
</dbReference>
<comment type="caution">
    <text evidence="1">The sequence shown here is derived from an EMBL/GenBank/DDBJ whole genome shotgun (WGS) entry which is preliminary data.</text>
</comment>
<dbReference type="GO" id="GO:0019843">
    <property type="term" value="F:rRNA binding"/>
    <property type="evidence" value="ECO:0007669"/>
    <property type="project" value="InterPro"/>
</dbReference>
<evidence type="ECO:0000313" key="2">
    <source>
        <dbReference type="Proteomes" id="UP000193498"/>
    </source>
</evidence>
<dbReference type="InterPro" id="IPR010405">
    <property type="entry name" value="COBRA1"/>
</dbReference>
<dbReference type="AlphaFoldDB" id="A0A1Y1XVC3"/>
<gene>
    <name evidence="1" type="ORF">K493DRAFT_340521</name>
</gene>
<dbReference type="GO" id="GO:0034244">
    <property type="term" value="P:negative regulation of transcription elongation by RNA polymerase II"/>
    <property type="evidence" value="ECO:0007669"/>
    <property type="project" value="TreeGrafter"/>
</dbReference>
<keyword evidence="2" id="KW-1185">Reference proteome</keyword>
<dbReference type="Proteomes" id="UP000193498">
    <property type="component" value="Unassembled WGS sequence"/>
</dbReference>
<reference evidence="1 2" key="1">
    <citation type="submission" date="2016-07" db="EMBL/GenBank/DDBJ databases">
        <title>Pervasive Adenine N6-methylation of Active Genes in Fungi.</title>
        <authorList>
            <consortium name="DOE Joint Genome Institute"/>
            <person name="Mondo S.J."/>
            <person name="Dannebaum R.O."/>
            <person name="Kuo R.C."/>
            <person name="Labutti K."/>
            <person name="Haridas S."/>
            <person name="Kuo A."/>
            <person name="Salamov A."/>
            <person name="Ahrendt S.R."/>
            <person name="Lipzen A."/>
            <person name="Sullivan W."/>
            <person name="Andreopoulos W.B."/>
            <person name="Clum A."/>
            <person name="Lindquist E."/>
            <person name="Daum C."/>
            <person name="Ramamoorthy G.K."/>
            <person name="Gryganskyi A."/>
            <person name="Culley D."/>
            <person name="Magnuson J.K."/>
            <person name="James T.Y."/>
            <person name="O'Malley M.A."/>
            <person name="Stajich J.E."/>
            <person name="Spatafora J.W."/>
            <person name="Visel A."/>
            <person name="Grigoriev I.V."/>
        </authorList>
    </citation>
    <scope>NUCLEOTIDE SEQUENCE [LARGE SCALE GENOMIC DNA]</scope>
    <source>
        <strain evidence="1 2">CBS 931.73</strain>
    </source>
</reference>
<dbReference type="PANTHER" id="PTHR13503">
    <property type="entry name" value="NEGATIVE ELONGATION FACTOR COMPLEX MEMBER B"/>
    <property type="match status" value="1"/>
</dbReference>
<accession>A0A1Y1XVC3</accession>
<dbReference type="PANTHER" id="PTHR13503:SF3">
    <property type="entry name" value="NEGATIVE ELONGATION FACTOR B"/>
    <property type="match status" value="1"/>
</dbReference>
<dbReference type="InterPro" id="IPR001014">
    <property type="entry name" value="Ribosomal_uL23_CS"/>
</dbReference>